<evidence type="ECO:0000313" key="2">
    <source>
        <dbReference type="Proteomes" id="UP000024635"/>
    </source>
</evidence>
<reference evidence="2" key="1">
    <citation type="journal article" date="2015" name="Nat. Genet.">
        <title>The genome and transcriptome of the zoonotic hookworm Ancylostoma ceylanicum identify infection-specific gene families.</title>
        <authorList>
            <person name="Schwarz E.M."/>
            <person name="Hu Y."/>
            <person name="Antoshechkin I."/>
            <person name="Miller M.M."/>
            <person name="Sternberg P.W."/>
            <person name="Aroian R.V."/>
        </authorList>
    </citation>
    <scope>NUCLEOTIDE SEQUENCE</scope>
    <source>
        <strain evidence="2">HY135</strain>
    </source>
</reference>
<name>A0A016U9L3_9BILA</name>
<keyword evidence="2" id="KW-1185">Reference proteome</keyword>
<dbReference type="EMBL" id="JARK01001386">
    <property type="protein sequence ID" value="EYC11601.1"/>
    <property type="molecule type" value="Genomic_DNA"/>
</dbReference>
<comment type="caution">
    <text evidence="1">The sequence shown here is derived from an EMBL/GenBank/DDBJ whole genome shotgun (WGS) entry which is preliminary data.</text>
</comment>
<dbReference type="Proteomes" id="UP000024635">
    <property type="component" value="Unassembled WGS sequence"/>
</dbReference>
<gene>
    <name evidence="1" type="primary">Acey_s0050.g1996</name>
    <name evidence="1" type="ORF">Y032_0050g1996</name>
</gene>
<proteinExistence type="predicted"/>
<dbReference type="AlphaFoldDB" id="A0A016U9L3"/>
<evidence type="ECO:0000313" key="1">
    <source>
        <dbReference type="EMBL" id="EYC11601.1"/>
    </source>
</evidence>
<organism evidence="1 2">
    <name type="scientific">Ancylostoma ceylanicum</name>
    <dbReference type="NCBI Taxonomy" id="53326"/>
    <lineage>
        <taxon>Eukaryota</taxon>
        <taxon>Metazoa</taxon>
        <taxon>Ecdysozoa</taxon>
        <taxon>Nematoda</taxon>
        <taxon>Chromadorea</taxon>
        <taxon>Rhabditida</taxon>
        <taxon>Rhabditina</taxon>
        <taxon>Rhabditomorpha</taxon>
        <taxon>Strongyloidea</taxon>
        <taxon>Ancylostomatidae</taxon>
        <taxon>Ancylostomatinae</taxon>
        <taxon>Ancylostoma</taxon>
    </lineage>
</organism>
<sequence>MFYKLALGLCGLDPNIYCTFKPSVTRGDSVKLYLPSFQTKFRSQIFIDRASFNYLALSRLKAIPSNTRSFTRILGSYIE</sequence>
<protein>
    <submittedName>
        <fullName evidence="1">Uncharacterized protein</fullName>
    </submittedName>
</protein>
<accession>A0A016U9L3</accession>